<keyword evidence="6" id="KW-1185">Reference proteome</keyword>
<comment type="subcellular location">
    <subcellularLocation>
        <location evidence="1">Periplasm</location>
    </subcellularLocation>
</comment>
<dbReference type="GO" id="GO:0043190">
    <property type="term" value="C:ATP-binding cassette (ABC) transporter complex"/>
    <property type="evidence" value="ECO:0007669"/>
    <property type="project" value="InterPro"/>
</dbReference>
<dbReference type="InterPro" id="IPR000914">
    <property type="entry name" value="SBP_5_dom"/>
</dbReference>
<protein>
    <submittedName>
        <fullName evidence="5">ABC transporter substrate-binding protein</fullName>
    </submittedName>
</protein>
<keyword evidence="3" id="KW-0732">Signal</keyword>
<dbReference type="Proteomes" id="UP000677537">
    <property type="component" value="Unassembled WGS sequence"/>
</dbReference>
<comment type="caution">
    <text evidence="5">The sequence shown here is derived from an EMBL/GenBank/DDBJ whole genome shotgun (WGS) entry which is preliminary data.</text>
</comment>
<dbReference type="PANTHER" id="PTHR30290">
    <property type="entry name" value="PERIPLASMIC BINDING COMPONENT OF ABC TRANSPORTER"/>
    <property type="match status" value="1"/>
</dbReference>
<dbReference type="CDD" id="cd08502">
    <property type="entry name" value="PBP2_NikA_DppA_OppA_like_16"/>
    <property type="match status" value="1"/>
</dbReference>
<evidence type="ECO:0000313" key="5">
    <source>
        <dbReference type="EMBL" id="MBP0494406.1"/>
    </source>
</evidence>
<dbReference type="PANTHER" id="PTHR30290:SF38">
    <property type="entry name" value="D,D-DIPEPTIDE-BINDING PERIPLASMIC PROTEIN DDPA-RELATED"/>
    <property type="match status" value="1"/>
</dbReference>
<dbReference type="Pfam" id="PF00496">
    <property type="entry name" value="SBP_bac_5"/>
    <property type="match status" value="1"/>
</dbReference>
<evidence type="ECO:0000259" key="4">
    <source>
        <dbReference type="Pfam" id="PF00496"/>
    </source>
</evidence>
<reference evidence="5" key="1">
    <citation type="submission" date="2021-03" db="EMBL/GenBank/DDBJ databases">
        <authorList>
            <person name="So Y."/>
        </authorList>
    </citation>
    <scope>NUCLEOTIDE SEQUENCE</scope>
    <source>
        <strain evidence="5">SG15</strain>
    </source>
</reference>
<organism evidence="5 6">
    <name type="scientific">Roseomonas indoligenes</name>
    <dbReference type="NCBI Taxonomy" id="2820811"/>
    <lineage>
        <taxon>Bacteria</taxon>
        <taxon>Pseudomonadati</taxon>
        <taxon>Pseudomonadota</taxon>
        <taxon>Alphaproteobacteria</taxon>
        <taxon>Acetobacterales</taxon>
        <taxon>Roseomonadaceae</taxon>
        <taxon>Roseomonas</taxon>
    </lineage>
</organism>
<gene>
    <name evidence="5" type="ORF">J5Y10_16605</name>
</gene>
<evidence type="ECO:0000256" key="2">
    <source>
        <dbReference type="ARBA" id="ARBA00005695"/>
    </source>
</evidence>
<dbReference type="Gene3D" id="3.40.190.10">
    <property type="entry name" value="Periplasmic binding protein-like II"/>
    <property type="match status" value="1"/>
</dbReference>
<dbReference type="EMBL" id="JAGIZA010000010">
    <property type="protein sequence ID" value="MBP0494406.1"/>
    <property type="molecule type" value="Genomic_DNA"/>
</dbReference>
<dbReference type="SUPFAM" id="SSF53850">
    <property type="entry name" value="Periplasmic binding protein-like II"/>
    <property type="match status" value="1"/>
</dbReference>
<evidence type="ECO:0000313" key="6">
    <source>
        <dbReference type="Proteomes" id="UP000677537"/>
    </source>
</evidence>
<evidence type="ECO:0000256" key="1">
    <source>
        <dbReference type="ARBA" id="ARBA00004418"/>
    </source>
</evidence>
<dbReference type="GO" id="GO:0015833">
    <property type="term" value="P:peptide transport"/>
    <property type="evidence" value="ECO:0007669"/>
    <property type="project" value="TreeGrafter"/>
</dbReference>
<name>A0A940MYE2_9PROT</name>
<dbReference type="GO" id="GO:1904680">
    <property type="term" value="F:peptide transmembrane transporter activity"/>
    <property type="evidence" value="ECO:0007669"/>
    <property type="project" value="TreeGrafter"/>
</dbReference>
<dbReference type="InterPro" id="IPR030678">
    <property type="entry name" value="Peptide/Ni-bd"/>
</dbReference>
<sequence length="527" mass="57544">MIGRRGILAMAGGAALGAPSLAKAQAERTLRFIPQTDITSYDPVFSSTQVTRNYAYLVYDTLFGLDKNLLPQPQMAEGFTTEDGGKRWTIRLRPDLAFHDGTPVLARDCAASIRRWGSRDPFGLSLMAATDAIETPDDRTLVFRLNKAFPLLTFGLAKSTANCAAIMPERLARTPAHQQVTEVMGSGPFRLLRDESVMGARILFARNDRYRPREGGEPGWTAGPKVAHFDRVEWVIIPDASTAAAALQNGEVDWWETPTPDYLPLLGRRRELAVEVNDPSGGMPVMRFNFLHPPFDNPAIRRAVLAATSQLDFMQAMAGTDPSLFRTGVGFFPPGTPYASDAGLSVLSDTPDLAKARRDIQAAGYKGEQVVVLGPGDRASVKAASDVAADLLAKIGLNVDYQVADWGTVNAKAVKKDAPDQGGWSVYFGIWSGLSVINPAVHQSLQGNGAKAWTGWPDLPELEALRQSWFDAPDLPAQQRAARAIQERAFQDVPYVPLGQFFAPVAYRRNLTGMVTGFPVFWNVRRA</sequence>
<dbReference type="InterPro" id="IPR039424">
    <property type="entry name" value="SBP_5"/>
</dbReference>
<proteinExistence type="inferred from homology"/>
<dbReference type="GO" id="GO:0030288">
    <property type="term" value="C:outer membrane-bounded periplasmic space"/>
    <property type="evidence" value="ECO:0007669"/>
    <property type="project" value="UniProtKB-ARBA"/>
</dbReference>
<dbReference type="AlphaFoldDB" id="A0A940MYE2"/>
<dbReference type="PIRSF" id="PIRSF002741">
    <property type="entry name" value="MppA"/>
    <property type="match status" value="1"/>
</dbReference>
<feature type="domain" description="Solute-binding protein family 5" evidence="4">
    <location>
        <begin position="71"/>
        <end position="434"/>
    </location>
</feature>
<accession>A0A940MYE2</accession>
<evidence type="ECO:0000256" key="3">
    <source>
        <dbReference type="ARBA" id="ARBA00022729"/>
    </source>
</evidence>
<dbReference type="Gene3D" id="3.10.105.10">
    <property type="entry name" value="Dipeptide-binding Protein, Domain 3"/>
    <property type="match status" value="1"/>
</dbReference>
<comment type="similarity">
    <text evidence="2">Belongs to the bacterial solute-binding protein 5 family.</text>
</comment>